<evidence type="ECO:0000256" key="4">
    <source>
        <dbReference type="SAM" id="MobiDB-lite"/>
    </source>
</evidence>
<evidence type="ECO:0000259" key="5">
    <source>
        <dbReference type="PROSITE" id="PS50123"/>
    </source>
</evidence>
<dbReference type="RefSeq" id="WP_354698108.1">
    <property type="nucleotide sequence ID" value="NZ_CP114014.1"/>
</dbReference>
<evidence type="ECO:0000256" key="1">
    <source>
        <dbReference type="ARBA" id="ARBA00022603"/>
    </source>
</evidence>
<dbReference type="Gene3D" id="3.40.50.150">
    <property type="entry name" value="Vaccinia Virus protein VP39"/>
    <property type="match status" value="1"/>
</dbReference>
<dbReference type="Gene3D" id="1.25.40.10">
    <property type="entry name" value="Tetratricopeptide repeat domain"/>
    <property type="match status" value="1"/>
</dbReference>
<dbReference type="InterPro" id="IPR000780">
    <property type="entry name" value="CheR_MeTrfase"/>
</dbReference>
<dbReference type="InterPro" id="IPR029063">
    <property type="entry name" value="SAM-dependent_MTases_sf"/>
</dbReference>
<name>A0AAU7AYU6_9ACTN</name>
<keyword evidence="3" id="KW-0949">S-adenosyl-L-methionine</keyword>
<feature type="domain" description="CheR-type methyltransferase" evidence="5">
    <location>
        <begin position="1"/>
        <end position="258"/>
    </location>
</feature>
<organism evidence="6">
    <name type="scientific">Paraconexibacter sp. AEG42_29</name>
    <dbReference type="NCBI Taxonomy" id="2997339"/>
    <lineage>
        <taxon>Bacteria</taxon>
        <taxon>Bacillati</taxon>
        <taxon>Actinomycetota</taxon>
        <taxon>Thermoleophilia</taxon>
        <taxon>Solirubrobacterales</taxon>
        <taxon>Paraconexibacteraceae</taxon>
        <taxon>Paraconexibacter</taxon>
    </lineage>
</organism>
<dbReference type="InterPro" id="IPR050903">
    <property type="entry name" value="Bact_Chemotaxis_MeTrfase"/>
</dbReference>
<dbReference type="PROSITE" id="PS50123">
    <property type="entry name" value="CHER"/>
    <property type="match status" value="1"/>
</dbReference>
<dbReference type="GO" id="GO:0032259">
    <property type="term" value="P:methylation"/>
    <property type="evidence" value="ECO:0007669"/>
    <property type="project" value="UniProtKB-KW"/>
</dbReference>
<dbReference type="PRINTS" id="PR00996">
    <property type="entry name" value="CHERMTFRASE"/>
</dbReference>
<dbReference type="PANTHER" id="PTHR24422:SF19">
    <property type="entry name" value="CHEMOTAXIS PROTEIN METHYLTRANSFERASE"/>
    <property type="match status" value="1"/>
</dbReference>
<dbReference type="KEGG" id="parq:DSM112329_03773"/>
<feature type="compositionally biased region" description="Basic and acidic residues" evidence="4">
    <location>
        <begin position="281"/>
        <end position="292"/>
    </location>
</feature>
<dbReference type="SUPFAM" id="SSF53335">
    <property type="entry name" value="S-adenosyl-L-methionine-dependent methyltransferases"/>
    <property type="match status" value="1"/>
</dbReference>
<dbReference type="EMBL" id="CP114014">
    <property type="protein sequence ID" value="XAY06895.1"/>
    <property type="molecule type" value="Genomic_DNA"/>
</dbReference>
<proteinExistence type="predicted"/>
<dbReference type="SUPFAM" id="SSF48452">
    <property type="entry name" value="TPR-like"/>
    <property type="match status" value="1"/>
</dbReference>
<evidence type="ECO:0000256" key="3">
    <source>
        <dbReference type="ARBA" id="ARBA00022691"/>
    </source>
</evidence>
<dbReference type="SMART" id="SM00138">
    <property type="entry name" value="MeTrc"/>
    <property type="match status" value="1"/>
</dbReference>
<accession>A0AAU7AYU6</accession>
<dbReference type="InterPro" id="IPR011990">
    <property type="entry name" value="TPR-like_helical_dom_sf"/>
</dbReference>
<dbReference type="GO" id="GO:0008757">
    <property type="term" value="F:S-adenosylmethionine-dependent methyltransferase activity"/>
    <property type="evidence" value="ECO:0007669"/>
    <property type="project" value="InterPro"/>
</dbReference>
<sequence>MLRHRAQRALEERTGLAFDAAALARLDAGLERLDAAGRSPATLVAALEAGDAAAERELVEAVTLQETRFFRDPAVFEALARDVLPSLPDPVTVWSAGCALGQEAYSLAMLLDEAGRPGFRVLATDLSPAAVAHTAAGVYGERELRGLDAGRRVRHLQATDDGRFTIGEHLREHVSTGVHNLVRGPLPGLASACHLVLCRYVLIYAQRPAVTALLQRLHDRLPAGTLLVVGAAESLWHLSDRFTLEPLADGFAYRRAGDAPAGEPAAGGGTDKRGGGGRGRRNADAGGRERAHGRGATRTVSGRAADPAVARWPAAPVDPGQAGRRSSRAAALSAAADPAPVVGRVAPAELLAAGAREHAAGAFAEAATLFRQAAYLDPSSPTAHLQLGLALEAAGDPGAERAFRAAHRALGAADPEVIEQELGGHAVADLARLLADRLGNPGT</sequence>
<evidence type="ECO:0000313" key="6">
    <source>
        <dbReference type="EMBL" id="XAY06895.1"/>
    </source>
</evidence>
<protein>
    <recommendedName>
        <fullName evidence="5">CheR-type methyltransferase domain-containing protein</fullName>
    </recommendedName>
</protein>
<keyword evidence="2" id="KW-0808">Transferase</keyword>
<feature type="region of interest" description="Disordered" evidence="4">
    <location>
        <begin position="258"/>
        <end position="337"/>
    </location>
</feature>
<feature type="compositionally biased region" description="Low complexity" evidence="4">
    <location>
        <begin position="294"/>
        <end position="336"/>
    </location>
</feature>
<dbReference type="PANTHER" id="PTHR24422">
    <property type="entry name" value="CHEMOTAXIS PROTEIN METHYLTRANSFERASE"/>
    <property type="match status" value="1"/>
</dbReference>
<keyword evidence="1" id="KW-0489">Methyltransferase</keyword>
<dbReference type="InterPro" id="IPR022642">
    <property type="entry name" value="CheR_C"/>
</dbReference>
<reference evidence="6" key="1">
    <citation type="submission" date="2022-12" db="EMBL/GenBank/DDBJ databases">
        <title>Paraconexibacter alkalitolerans sp. nov. and Baekduia alba sp. nov., isolated from soil and emended description of the genera Paraconexibacter (Chun et al., 2020) and Baekduia (An et al., 2020).</title>
        <authorList>
            <person name="Vieira S."/>
            <person name="Huber K.J."/>
            <person name="Geppert A."/>
            <person name="Wolf J."/>
            <person name="Neumann-Schaal M."/>
            <person name="Muesken M."/>
            <person name="Overmann J."/>
        </authorList>
    </citation>
    <scope>NUCLEOTIDE SEQUENCE</scope>
    <source>
        <strain evidence="6">AEG42_29</strain>
    </source>
</reference>
<dbReference type="Pfam" id="PF01739">
    <property type="entry name" value="CheR"/>
    <property type="match status" value="1"/>
</dbReference>
<evidence type="ECO:0000256" key="2">
    <source>
        <dbReference type="ARBA" id="ARBA00022679"/>
    </source>
</evidence>
<dbReference type="AlphaFoldDB" id="A0AAU7AYU6"/>
<gene>
    <name evidence="6" type="ORF">DSM112329_03773</name>
</gene>